<proteinExistence type="predicted"/>
<gene>
    <name evidence="1" type="ORF">INT47_002651</name>
</gene>
<comment type="caution">
    <text evidence="1">The sequence shown here is derived from an EMBL/GenBank/DDBJ whole genome shotgun (WGS) entry which is preliminary data.</text>
</comment>
<sequence>IIRSQEVNEFNDRQQYYAKLQRESDYSNDLQKLYEKNRASSSRSTHALNFPPSQANNSYGKRLFVKYQLLSTEEQALCGFCLNGIFDLSNQKETGQRKIFTSSQWKYLNCYLKSNVHKHLYKLSDDTLLKLKKIIKELKCLNYEEAYYLSLESVRPAHPNDKYILKYLLMCKYMPRLLN</sequence>
<keyword evidence="2" id="KW-1185">Reference proteome</keyword>
<evidence type="ECO:0000313" key="1">
    <source>
        <dbReference type="EMBL" id="KAG2205027.1"/>
    </source>
</evidence>
<evidence type="ECO:0000313" key="2">
    <source>
        <dbReference type="Proteomes" id="UP000603453"/>
    </source>
</evidence>
<organism evidence="1 2">
    <name type="scientific">Mucor saturninus</name>
    <dbReference type="NCBI Taxonomy" id="64648"/>
    <lineage>
        <taxon>Eukaryota</taxon>
        <taxon>Fungi</taxon>
        <taxon>Fungi incertae sedis</taxon>
        <taxon>Mucoromycota</taxon>
        <taxon>Mucoromycotina</taxon>
        <taxon>Mucoromycetes</taxon>
        <taxon>Mucorales</taxon>
        <taxon>Mucorineae</taxon>
        <taxon>Mucoraceae</taxon>
        <taxon>Mucor</taxon>
    </lineage>
</organism>
<dbReference type="AlphaFoldDB" id="A0A8H7V4C6"/>
<reference evidence="1" key="1">
    <citation type="submission" date="2020-12" db="EMBL/GenBank/DDBJ databases">
        <title>Metabolic potential, ecology and presence of endohyphal bacteria is reflected in genomic diversity of Mucoromycotina.</title>
        <authorList>
            <person name="Muszewska A."/>
            <person name="Okrasinska A."/>
            <person name="Steczkiewicz K."/>
            <person name="Drgas O."/>
            <person name="Orlowska M."/>
            <person name="Perlinska-Lenart U."/>
            <person name="Aleksandrzak-Piekarczyk T."/>
            <person name="Szatraj K."/>
            <person name="Zielenkiewicz U."/>
            <person name="Pilsyk S."/>
            <person name="Malc E."/>
            <person name="Mieczkowski P."/>
            <person name="Kruszewska J.S."/>
            <person name="Biernat P."/>
            <person name="Pawlowska J."/>
        </authorList>
    </citation>
    <scope>NUCLEOTIDE SEQUENCE</scope>
    <source>
        <strain evidence="1">WA0000017839</strain>
    </source>
</reference>
<dbReference type="OrthoDB" id="2289106at2759"/>
<protein>
    <submittedName>
        <fullName evidence="1">Uncharacterized protein</fullName>
    </submittedName>
</protein>
<name>A0A8H7V4C6_9FUNG</name>
<accession>A0A8H7V4C6</accession>
<dbReference type="EMBL" id="JAEPRD010000040">
    <property type="protein sequence ID" value="KAG2205027.1"/>
    <property type="molecule type" value="Genomic_DNA"/>
</dbReference>
<feature type="non-terminal residue" evidence="1">
    <location>
        <position position="1"/>
    </location>
</feature>
<dbReference type="Proteomes" id="UP000603453">
    <property type="component" value="Unassembled WGS sequence"/>
</dbReference>